<dbReference type="PROSITE" id="PS51195">
    <property type="entry name" value="Q_MOTIF"/>
    <property type="match status" value="1"/>
</dbReference>
<dbReference type="Gene3D" id="3.40.50.300">
    <property type="entry name" value="P-loop containing nucleotide triphosphate hydrolases"/>
    <property type="match status" value="2"/>
</dbReference>
<dbReference type="EMBL" id="FNGS01000005">
    <property type="protein sequence ID" value="SDM17712.1"/>
    <property type="molecule type" value="Genomic_DNA"/>
</dbReference>
<dbReference type="SMART" id="SM00490">
    <property type="entry name" value="HELICc"/>
    <property type="match status" value="1"/>
</dbReference>
<evidence type="ECO:0000256" key="3">
    <source>
        <dbReference type="ARBA" id="ARBA00022806"/>
    </source>
</evidence>
<dbReference type="RefSeq" id="WP_317039220.1">
    <property type="nucleotide sequence ID" value="NZ_FNGS01000005.1"/>
</dbReference>
<dbReference type="SUPFAM" id="SSF52540">
    <property type="entry name" value="P-loop containing nucleoside triphosphate hydrolases"/>
    <property type="match status" value="1"/>
</dbReference>
<dbReference type="Pfam" id="PF00270">
    <property type="entry name" value="DEAD"/>
    <property type="match status" value="1"/>
</dbReference>
<keyword evidence="4 7" id="KW-0067">ATP-binding</keyword>
<gene>
    <name evidence="12" type="ORF">SAMN04488090_2716</name>
</gene>
<accession>A0A1G9R333</accession>
<evidence type="ECO:0000256" key="5">
    <source>
        <dbReference type="ARBA" id="ARBA00038437"/>
    </source>
</evidence>
<evidence type="ECO:0000259" key="10">
    <source>
        <dbReference type="PROSITE" id="PS51194"/>
    </source>
</evidence>
<dbReference type="InterPro" id="IPR027417">
    <property type="entry name" value="P-loop_NTPase"/>
</dbReference>
<reference evidence="12 13" key="1">
    <citation type="submission" date="2016-10" db="EMBL/GenBank/DDBJ databases">
        <authorList>
            <person name="de Groot N.N."/>
        </authorList>
    </citation>
    <scope>NUCLEOTIDE SEQUENCE [LARGE SCALE GENOMIC DNA]</scope>
    <source>
        <strain evidence="12 13">DSM 21668</strain>
    </source>
</reference>
<feature type="domain" description="DEAD-box RNA helicase Q" evidence="11">
    <location>
        <begin position="1"/>
        <end position="29"/>
    </location>
</feature>
<dbReference type="GO" id="GO:0003724">
    <property type="term" value="F:RNA helicase activity"/>
    <property type="evidence" value="ECO:0007669"/>
    <property type="project" value="InterPro"/>
</dbReference>
<evidence type="ECO:0000259" key="9">
    <source>
        <dbReference type="PROSITE" id="PS51192"/>
    </source>
</evidence>
<dbReference type="Proteomes" id="UP000198901">
    <property type="component" value="Unassembled WGS sequence"/>
</dbReference>
<evidence type="ECO:0000313" key="12">
    <source>
        <dbReference type="EMBL" id="SDM17712.1"/>
    </source>
</evidence>
<proteinExistence type="inferred from homology"/>
<protein>
    <submittedName>
        <fullName evidence="12">Superfamily II DNA and RNA helicase</fullName>
    </submittedName>
</protein>
<feature type="compositionally biased region" description="Basic residues" evidence="8">
    <location>
        <begin position="412"/>
        <end position="422"/>
    </location>
</feature>
<name>A0A1G9R333_9BACT</name>
<keyword evidence="13" id="KW-1185">Reference proteome</keyword>
<dbReference type="AlphaFoldDB" id="A0A1G9R333"/>
<evidence type="ECO:0000256" key="7">
    <source>
        <dbReference type="RuleBase" id="RU000492"/>
    </source>
</evidence>
<dbReference type="PANTHER" id="PTHR47959:SF13">
    <property type="entry name" value="ATP-DEPENDENT RNA HELICASE RHLE"/>
    <property type="match status" value="1"/>
</dbReference>
<dbReference type="PROSITE" id="PS00039">
    <property type="entry name" value="DEAD_ATP_HELICASE"/>
    <property type="match status" value="1"/>
</dbReference>
<evidence type="ECO:0000313" key="13">
    <source>
        <dbReference type="Proteomes" id="UP000198901"/>
    </source>
</evidence>
<feature type="domain" description="Helicase ATP-binding" evidence="9">
    <location>
        <begin position="32"/>
        <end position="206"/>
    </location>
</feature>
<feature type="short sequence motif" description="Q motif" evidence="6">
    <location>
        <begin position="1"/>
        <end position="29"/>
    </location>
</feature>
<dbReference type="GO" id="GO:0016787">
    <property type="term" value="F:hydrolase activity"/>
    <property type="evidence" value="ECO:0007669"/>
    <property type="project" value="UniProtKB-KW"/>
</dbReference>
<dbReference type="InterPro" id="IPR000629">
    <property type="entry name" value="RNA-helicase_DEAD-box_CS"/>
</dbReference>
<dbReference type="GO" id="GO:0005524">
    <property type="term" value="F:ATP binding"/>
    <property type="evidence" value="ECO:0007669"/>
    <property type="project" value="UniProtKB-KW"/>
</dbReference>
<organism evidence="12 13">
    <name type="scientific">Siphonobacter aquaeclarae</name>
    <dbReference type="NCBI Taxonomy" id="563176"/>
    <lineage>
        <taxon>Bacteria</taxon>
        <taxon>Pseudomonadati</taxon>
        <taxon>Bacteroidota</taxon>
        <taxon>Cytophagia</taxon>
        <taxon>Cytophagales</taxon>
        <taxon>Cytophagaceae</taxon>
        <taxon>Siphonobacter</taxon>
    </lineage>
</organism>
<evidence type="ECO:0000259" key="11">
    <source>
        <dbReference type="PROSITE" id="PS51195"/>
    </source>
</evidence>
<dbReference type="GO" id="GO:0003676">
    <property type="term" value="F:nucleic acid binding"/>
    <property type="evidence" value="ECO:0007669"/>
    <property type="project" value="InterPro"/>
</dbReference>
<dbReference type="PROSITE" id="PS51192">
    <property type="entry name" value="HELICASE_ATP_BIND_1"/>
    <property type="match status" value="1"/>
</dbReference>
<dbReference type="InterPro" id="IPR014014">
    <property type="entry name" value="RNA_helicase_DEAD_Q_motif"/>
</dbReference>
<dbReference type="InterPro" id="IPR001650">
    <property type="entry name" value="Helicase_C-like"/>
</dbReference>
<comment type="similarity">
    <text evidence="5 7">Belongs to the DEAD box helicase family.</text>
</comment>
<dbReference type="InterPro" id="IPR050079">
    <property type="entry name" value="DEAD_box_RNA_helicase"/>
</dbReference>
<dbReference type="STRING" id="563176.SAMN04488090_2716"/>
<evidence type="ECO:0000256" key="6">
    <source>
        <dbReference type="PROSITE-ProRule" id="PRU00552"/>
    </source>
</evidence>
<dbReference type="SMART" id="SM00487">
    <property type="entry name" value="DEXDc"/>
    <property type="match status" value="1"/>
</dbReference>
<dbReference type="Pfam" id="PF00271">
    <property type="entry name" value="Helicase_C"/>
    <property type="match status" value="1"/>
</dbReference>
<dbReference type="PANTHER" id="PTHR47959">
    <property type="entry name" value="ATP-DEPENDENT RNA HELICASE RHLE-RELATED"/>
    <property type="match status" value="1"/>
</dbReference>
<dbReference type="InterPro" id="IPR044742">
    <property type="entry name" value="DEAD/DEAH_RhlB"/>
</dbReference>
<evidence type="ECO:0000256" key="2">
    <source>
        <dbReference type="ARBA" id="ARBA00022801"/>
    </source>
</evidence>
<keyword evidence="2 7" id="KW-0378">Hydrolase</keyword>
<feature type="domain" description="Helicase C-terminal" evidence="10">
    <location>
        <begin position="232"/>
        <end position="377"/>
    </location>
</feature>
<dbReference type="PROSITE" id="PS51194">
    <property type="entry name" value="HELICASE_CTER"/>
    <property type="match status" value="1"/>
</dbReference>
<dbReference type="CDD" id="cd00268">
    <property type="entry name" value="DEADc"/>
    <property type="match status" value="1"/>
</dbReference>
<feature type="region of interest" description="Disordered" evidence="8">
    <location>
        <begin position="369"/>
        <end position="430"/>
    </location>
</feature>
<keyword evidence="1 7" id="KW-0547">Nucleotide-binding</keyword>
<sequence length="430" mass="48468">MFFHEFALHDDTLDAIESMNFHEATPVQQMAIPKILSGTDLLACAQTGTGKTGAYLIPILDRIPEFPKGQTSTLILVPTRELAQQIDEQVQGLGYYLDATSIAIYGGNKGPEWEQQRKALTQGADIIIATPGRLIAHLQLGYVRFEQIRFVVLDEADRMLDMGFIGDIMNILHHVPDKRQTLLFSATMPPKIRELAKKILHHPEEINLAVSKPAEGIDQQFYLSRDDQKIPLLIHLMKDLEKPSMVLFTSRKSEVNPIVRALRKMHWQARGISSDSEQTERENILRDFKNHQFPILVATDVLSRGIDIDSLSHVVNFDVPRDPEDYVHRIGRTARAANKGTAITFINEQDQPRVMRIERLLERDLPKQSITEEIGLGPAPAWAPPSGKSRHNQRPKGQGAPHKPGPNNEKKPKWHGKKKRSGPPKNSPTK</sequence>
<dbReference type="InterPro" id="IPR014001">
    <property type="entry name" value="Helicase_ATP-bd"/>
</dbReference>
<evidence type="ECO:0000256" key="4">
    <source>
        <dbReference type="ARBA" id="ARBA00022840"/>
    </source>
</evidence>
<evidence type="ECO:0000256" key="1">
    <source>
        <dbReference type="ARBA" id="ARBA00022741"/>
    </source>
</evidence>
<evidence type="ECO:0000256" key="8">
    <source>
        <dbReference type="SAM" id="MobiDB-lite"/>
    </source>
</evidence>
<dbReference type="CDD" id="cd18787">
    <property type="entry name" value="SF2_C_DEAD"/>
    <property type="match status" value="1"/>
</dbReference>
<dbReference type="GO" id="GO:0005829">
    <property type="term" value="C:cytosol"/>
    <property type="evidence" value="ECO:0007669"/>
    <property type="project" value="TreeGrafter"/>
</dbReference>
<dbReference type="InterPro" id="IPR011545">
    <property type="entry name" value="DEAD/DEAH_box_helicase_dom"/>
</dbReference>
<keyword evidence="3 7" id="KW-0347">Helicase</keyword>